<organism evidence="7 8">
    <name type="scientific">Gymnopilus dilepis</name>
    <dbReference type="NCBI Taxonomy" id="231916"/>
    <lineage>
        <taxon>Eukaryota</taxon>
        <taxon>Fungi</taxon>
        <taxon>Dikarya</taxon>
        <taxon>Basidiomycota</taxon>
        <taxon>Agaricomycotina</taxon>
        <taxon>Agaricomycetes</taxon>
        <taxon>Agaricomycetidae</taxon>
        <taxon>Agaricales</taxon>
        <taxon>Agaricineae</taxon>
        <taxon>Hymenogastraceae</taxon>
        <taxon>Gymnopilus</taxon>
    </lineage>
</organism>
<dbReference type="PRINTS" id="PR00792">
    <property type="entry name" value="PEPSIN"/>
</dbReference>
<evidence type="ECO:0000259" key="6">
    <source>
        <dbReference type="PROSITE" id="PS51767"/>
    </source>
</evidence>
<dbReference type="PANTHER" id="PTHR47966:SF51">
    <property type="entry name" value="BETA-SITE APP-CLEAVING ENZYME, ISOFORM A-RELATED"/>
    <property type="match status" value="1"/>
</dbReference>
<feature type="compositionally biased region" description="Polar residues" evidence="4">
    <location>
        <begin position="547"/>
        <end position="570"/>
    </location>
</feature>
<keyword evidence="8" id="KW-1185">Reference proteome</keyword>
<dbReference type="GO" id="GO:0004190">
    <property type="term" value="F:aspartic-type endopeptidase activity"/>
    <property type="evidence" value="ECO:0007669"/>
    <property type="project" value="UniProtKB-KW"/>
</dbReference>
<dbReference type="EMBL" id="NHYE01000474">
    <property type="protein sequence ID" value="PPR05476.1"/>
    <property type="molecule type" value="Genomic_DNA"/>
</dbReference>
<keyword evidence="5" id="KW-0732">Signal</keyword>
<comment type="caution">
    <text evidence="7">The sequence shown here is derived from an EMBL/GenBank/DDBJ whole genome shotgun (WGS) entry which is preliminary data.</text>
</comment>
<evidence type="ECO:0000313" key="7">
    <source>
        <dbReference type="EMBL" id="PPR05476.1"/>
    </source>
</evidence>
<dbReference type="GO" id="GO:0006508">
    <property type="term" value="P:proteolysis"/>
    <property type="evidence" value="ECO:0007669"/>
    <property type="project" value="UniProtKB-KW"/>
</dbReference>
<reference evidence="7 8" key="1">
    <citation type="journal article" date="2018" name="Evol. Lett.">
        <title>Horizontal gene cluster transfer increased hallucinogenic mushroom diversity.</title>
        <authorList>
            <person name="Reynolds H.T."/>
            <person name="Vijayakumar V."/>
            <person name="Gluck-Thaler E."/>
            <person name="Korotkin H.B."/>
            <person name="Matheny P.B."/>
            <person name="Slot J.C."/>
        </authorList>
    </citation>
    <scope>NUCLEOTIDE SEQUENCE [LARGE SCALE GENOMIC DNA]</scope>
    <source>
        <strain evidence="7 8">SRW20</strain>
    </source>
</reference>
<dbReference type="InterPro" id="IPR001461">
    <property type="entry name" value="Aspartic_peptidase_A1"/>
</dbReference>
<accession>A0A409YR51</accession>
<dbReference type="SUPFAM" id="SSF50630">
    <property type="entry name" value="Acid proteases"/>
    <property type="match status" value="1"/>
</dbReference>
<dbReference type="PROSITE" id="PS00141">
    <property type="entry name" value="ASP_PROTEASE"/>
    <property type="match status" value="1"/>
</dbReference>
<gene>
    <name evidence="7" type="ORF">CVT26_009072</name>
</gene>
<dbReference type="STRING" id="231916.A0A409YR51"/>
<keyword evidence="2 3" id="KW-0064">Aspartyl protease</keyword>
<feature type="region of interest" description="Disordered" evidence="4">
    <location>
        <begin position="547"/>
        <end position="582"/>
    </location>
</feature>
<dbReference type="CDD" id="cd05471">
    <property type="entry name" value="pepsin_like"/>
    <property type="match status" value="1"/>
</dbReference>
<evidence type="ECO:0000256" key="3">
    <source>
        <dbReference type="RuleBase" id="RU000454"/>
    </source>
</evidence>
<feature type="signal peptide" evidence="5">
    <location>
        <begin position="1"/>
        <end position="26"/>
    </location>
</feature>
<keyword evidence="3" id="KW-0378">Hydrolase</keyword>
<evidence type="ECO:0000256" key="1">
    <source>
        <dbReference type="ARBA" id="ARBA00007447"/>
    </source>
</evidence>
<dbReference type="InParanoid" id="A0A409YR51"/>
<comment type="similarity">
    <text evidence="1 3">Belongs to the peptidase A1 family.</text>
</comment>
<evidence type="ECO:0000256" key="2">
    <source>
        <dbReference type="ARBA" id="ARBA00022750"/>
    </source>
</evidence>
<dbReference type="Proteomes" id="UP000284706">
    <property type="component" value="Unassembled WGS sequence"/>
</dbReference>
<name>A0A409YR51_9AGAR</name>
<feature type="domain" description="Peptidase A1" evidence="6">
    <location>
        <begin position="77"/>
        <end position="520"/>
    </location>
</feature>
<dbReference type="InterPro" id="IPR001969">
    <property type="entry name" value="Aspartic_peptidase_AS"/>
</dbReference>
<dbReference type="Pfam" id="PF00026">
    <property type="entry name" value="Asp"/>
    <property type="match status" value="2"/>
</dbReference>
<dbReference type="InterPro" id="IPR033121">
    <property type="entry name" value="PEPTIDASE_A1"/>
</dbReference>
<dbReference type="Gene3D" id="2.40.70.10">
    <property type="entry name" value="Acid Proteases"/>
    <property type="match status" value="2"/>
</dbReference>
<evidence type="ECO:0000313" key="8">
    <source>
        <dbReference type="Proteomes" id="UP000284706"/>
    </source>
</evidence>
<proteinExistence type="inferred from homology"/>
<feature type="chain" id="PRO_5019293172" description="Peptidase A1 domain-containing protein" evidence="5">
    <location>
        <begin position="27"/>
        <end position="615"/>
    </location>
</feature>
<evidence type="ECO:0000256" key="5">
    <source>
        <dbReference type="SAM" id="SignalP"/>
    </source>
</evidence>
<dbReference type="AlphaFoldDB" id="A0A409YR51"/>
<sequence length="615" mass="65518">MLLPLLVLPTFCVLLALTTVAVPTQSQEPALEEISRKYTRRTAGGIHLPILRRKTRGLERRGVGSAIGLGDYVDISYSVLLTIGGITTPLILDTGSSDLWVMSDACTTGCTGGGRVYPQASFKYSGVDVALLYGDSTTGTYADGRIGDDTVSLAGVTLQNQYFSAINRTNTSLVETGAAGIFGLGFPINSVIWNNLFVAQNHQERASRKRDLLESSPLTKLGIKLGSPFPKLNFWTPKFPNVPGLLSEVSPSVVSRQTTTMTVSSVVYTIFASYKTYGPFLPRLIAESGLSLPMFSVTLQRDTIDVGGAVGQLSIGELPAGVSTNQLTWVPLRLYTTSEGGLPAPPNSPEEVTTLSSLSLQVVLTLICCQVYPITWEVMLDGVYFDGELLPGSSLSSSASGLSALIDTGNSLVRGPSDVISLIQSKLGPKGQFACSQPHTLSFKIGGVMFPVDPRDFVVQAFENNVQTCEANLAATDPPKAGGYQFQWSLGTPFLKSVLAAFYYGNLTYPTHDPPKMGFLSTVPSDASDRMEAAVAAAGKVNNNFPAISQPAPSGTVTSIQTDSNGLPQATTPPTGPRRTSSRAWRVGQQNLRLYAFASASWLPVALACTWWAGL</sequence>
<evidence type="ECO:0000256" key="4">
    <source>
        <dbReference type="SAM" id="MobiDB-lite"/>
    </source>
</evidence>
<dbReference type="InterPro" id="IPR021109">
    <property type="entry name" value="Peptidase_aspartic_dom_sf"/>
</dbReference>
<keyword evidence="3" id="KW-0645">Protease</keyword>
<protein>
    <recommendedName>
        <fullName evidence="6">Peptidase A1 domain-containing protein</fullName>
    </recommendedName>
</protein>
<dbReference type="InterPro" id="IPR034164">
    <property type="entry name" value="Pepsin-like_dom"/>
</dbReference>
<dbReference type="PANTHER" id="PTHR47966">
    <property type="entry name" value="BETA-SITE APP-CLEAVING ENZYME, ISOFORM A-RELATED"/>
    <property type="match status" value="1"/>
</dbReference>
<dbReference type="OrthoDB" id="3089at2759"/>
<dbReference type="PROSITE" id="PS51767">
    <property type="entry name" value="PEPTIDASE_A1"/>
    <property type="match status" value="1"/>
</dbReference>